<dbReference type="Proteomes" id="UP000231322">
    <property type="component" value="Unassembled WGS sequence"/>
</dbReference>
<evidence type="ECO:0000259" key="11">
    <source>
        <dbReference type="PROSITE" id="PS51755"/>
    </source>
</evidence>
<dbReference type="InterPro" id="IPR001789">
    <property type="entry name" value="Sig_transdc_resp-reg_receiver"/>
</dbReference>
<feature type="domain" description="OmpR/PhoB-type" evidence="11">
    <location>
        <begin position="130"/>
        <end position="227"/>
    </location>
</feature>
<keyword evidence="6" id="KW-0804">Transcription</keyword>
<protein>
    <recommendedName>
        <fullName evidence="1">Stage 0 sporulation protein A homolog</fullName>
    </recommendedName>
</protein>
<organism evidence="12 13">
    <name type="scientific">Clostridium combesii</name>
    <dbReference type="NCBI Taxonomy" id="39481"/>
    <lineage>
        <taxon>Bacteria</taxon>
        <taxon>Bacillati</taxon>
        <taxon>Bacillota</taxon>
        <taxon>Clostridia</taxon>
        <taxon>Eubacteriales</taxon>
        <taxon>Clostridiaceae</taxon>
        <taxon>Clostridium</taxon>
    </lineage>
</organism>
<dbReference type="GO" id="GO:0000976">
    <property type="term" value="F:transcription cis-regulatory region binding"/>
    <property type="evidence" value="ECO:0007669"/>
    <property type="project" value="TreeGrafter"/>
</dbReference>
<dbReference type="InterPro" id="IPR001867">
    <property type="entry name" value="OmpR/PhoB-type_DNA-bd"/>
</dbReference>
<evidence type="ECO:0000256" key="7">
    <source>
        <dbReference type="ARBA" id="ARBA00024867"/>
    </source>
</evidence>
<feature type="modified residue" description="4-aspartylphosphate" evidence="8">
    <location>
        <position position="56"/>
    </location>
</feature>
<accession>A0A2G7HEA4</accession>
<dbReference type="AlphaFoldDB" id="A0A2G7HEA4"/>
<evidence type="ECO:0000256" key="2">
    <source>
        <dbReference type="ARBA" id="ARBA00022553"/>
    </source>
</evidence>
<dbReference type="PANTHER" id="PTHR48111">
    <property type="entry name" value="REGULATOR OF RPOS"/>
    <property type="match status" value="1"/>
</dbReference>
<proteinExistence type="predicted"/>
<keyword evidence="3" id="KW-0902">Two-component regulatory system</keyword>
<dbReference type="FunFam" id="3.40.50.2300:FF:000001">
    <property type="entry name" value="DNA-binding response regulator PhoB"/>
    <property type="match status" value="1"/>
</dbReference>
<evidence type="ECO:0000313" key="13">
    <source>
        <dbReference type="Proteomes" id="UP000231322"/>
    </source>
</evidence>
<dbReference type="Pfam" id="PF00072">
    <property type="entry name" value="Response_reg"/>
    <property type="match status" value="1"/>
</dbReference>
<dbReference type="PROSITE" id="PS50110">
    <property type="entry name" value="RESPONSE_REGULATORY"/>
    <property type="match status" value="1"/>
</dbReference>
<name>A0A2G7HEA4_9CLOT</name>
<dbReference type="Gene3D" id="1.10.10.10">
    <property type="entry name" value="Winged helix-like DNA-binding domain superfamily/Winged helix DNA-binding domain"/>
    <property type="match status" value="1"/>
</dbReference>
<keyword evidence="2 8" id="KW-0597">Phosphoprotein</keyword>
<comment type="caution">
    <text evidence="12">The sequence shown here is derived from an EMBL/GenBank/DDBJ whole genome shotgun (WGS) entry which is preliminary data.</text>
</comment>
<dbReference type="GO" id="GO:0032993">
    <property type="term" value="C:protein-DNA complex"/>
    <property type="evidence" value="ECO:0007669"/>
    <property type="project" value="TreeGrafter"/>
</dbReference>
<keyword evidence="13" id="KW-1185">Reference proteome</keyword>
<dbReference type="SUPFAM" id="SSF52172">
    <property type="entry name" value="CheY-like"/>
    <property type="match status" value="1"/>
</dbReference>
<keyword evidence="4" id="KW-0805">Transcription regulation</keyword>
<evidence type="ECO:0000256" key="5">
    <source>
        <dbReference type="ARBA" id="ARBA00023125"/>
    </source>
</evidence>
<dbReference type="PANTHER" id="PTHR48111:SF21">
    <property type="entry name" value="DNA-BINDING DUAL MASTER TRANSCRIPTIONAL REGULATOR RPAA"/>
    <property type="match status" value="1"/>
</dbReference>
<dbReference type="Gene3D" id="3.40.50.2300">
    <property type="match status" value="1"/>
</dbReference>
<evidence type="ECO:0000259" key="10">
    <source>
        <dbReference type="PROSITE" id="PS50110"/>
    </source>
</evidence>
<evidence type="ECO:0000256" key="1">
    <source>
        <dbReference type="ARBA" id="ARBA00018672"/>
    </source>
</evidence>
<dbReference type="RefSeq" id="WP_099839797.1">
    <property type="nucleotide sequence ID" value="NZ_PEIK01000011.1"/>
</dbReference>
<dbReference type="PROSITE" id="PS51755">
    <property type="entry name" value="OMPR_PHOB"/>
    <property type="match status" value="1"/>
</dbReference>
<dbReference type="Pfam" id="PF00486">
    <property type="entry name" value="Trans_reg_C"/>
    <property type="match status" value="1"/>
</dbReference>
<feature type="DNA-binding region" description="OmpR/PhoB-type" evidence="9">
    <location>
        <begin position="130"/>
        <end position="227"/>
    </location>
</feature>
<evidence type="ECO:0000256" key="4">
    <source>
        <dbReference type="ARBA" id="ARBA00023015"/>
    </source>
</evidence>
<dbReference type="GO" id="GO:0006355">
    <property type="term" value="P:regulation of DNA-templated transcription"/>
    <property type="evidence" value="ECO:0007669"/>
    <property type="project" value="InterPro"/>
</dbReference>
<dbReference type="CDD" id="cd00383">
    <property type="entry name" value="trans_reg_C"/>
    <property type="match status" value="1"/>
</dbReference>
<dbReference type="GO" id="GO:0005829">
    <property type="term" value="C:cytosol"/>
    <property type="evidence" value="ECO:0007669"/>
    <property type="project" value="TreeGrafter"/>
</dbReference>
<evidence type="ECO:0000313" key="12">
    <source>
        <dbReference type="EMBL" id="PIH03394.1"/>
    </source>
</evidence>
<reference evidence="12 13" key="1">
    <citation type="submission" date="2017-10" db="EMBL/GenBank/DDBJ databases">
        <title>Reclassification of Eubacterium combesii and discrepancies in the nomenclature of botulinum neurotoxin producing clostridia. Request for an Opinion.</title>
        <authorList>
            <person name="Dobritsa A.P."/>
            <person name="Kutumbaka K.K."/>
            <person name="Samadpour M."/>
        </authorList>
    </citation>
    <scope>NUCLEOTIDE SEQUENCE [LARGE SCALE GENOMIC DNA]</scope>
    <source>
        <strain evidence="12 13">DSM 20696</strain>
    </source>
</reference>
<evidence type="ECO:0000256" key="9">
    <source>
        <dbReference type="PROSITE-ProRule" id="PRU01091"/>
    </source>
</evidence>
<dbReference type="InterPro" id="IPR036388">
    <property type="entry name" value="WH-like_DNA-bd_sf"/>
</dbReference>
<gene>
    <name evidence="12" type="ORF">CS538_13660</name>
</gene>
<comment type="function">
    <text evidence="7">May play the central regulatory role in sporulation. It may be an element of the effector pathway responsible for the activation of sporulation genes in response to nutritional stress. Spo0A may act in concert with spo0H (a sigma factor) to control the expression of some genes that are critical to the sporulation process.</text>
</comment>
<evidence type="ECO:0000256" key="3">
    <source>
        <dbReference type="ARBA" id="ARBA00023012"/>
    </source>
</evidence>
<dbReference type="SMART" id="SM00448">
    <property type="entry name" value="REC"/>
    <property type="match status" value="1"/>
</dbReference>
<sequence length="228" mass="26521">MEGKIGKVLVVDDDENIAEVIKMYLENSGYDTRVCYNGKEGQEGFLEYKPDLVLLDIMLPHIDGVDVLKWIRKDSTIPIIMLTAKGDTFDKVLALELGADDYIVKPFEPKELLARVKAVLRRYNVDNENKEALNFEQLTIDVNSYTVVYKNKEIKMPPKEFELLYYLARNKNRVFTREQLLCEVWGYDYPGDSRTVDVHIKRLREKLEGGPNWEIETVWGVGYKFEVK</sequence>
<evidence type="ECO:0000256" key="6">
    <source>
        <dbReference type="ARBA" id="ARBA00023163"/>
    </source>
</evidence>
<dbReference type="EMBL" id="PEIK01000011">
    <property type="protein sequence ID" value="PIH03394.1"/>
    <property type="molecule type" value="Genomic_DNA"/>
</dbReference>
<dbReference type="SMART" id="SM00862">
    <property type="entry name" value="Trans_reg_C"/>
    <property type="match status" value="1"/>
</dbReference>
<dbReference type="Gene3D" id="6.10.250.690">
    <property type="match status" value="1"/>
</dbReference>
<dbReference type="FunFam" id="1.10.10.10:FF:000018">
    <property type="entry name" value="DNA-binding response regulator ResD"/>
    <property type="match status" value="1"/>
</dbReference>
<evidence type="ECO:0000256" key="8">
    <source>
        <dbReference type="PROSITE-ProRule" id="PRU00169"/>
    </source>
</evidence>
<dbReference type="GO" id="GO:0000156">
    <property type="term" value="F:phosphorelay response regulator activity"/>
    <property type="evidence" value="ECO:0007669"/>
    <property type="project" value="TreeGrafter"/>
</dbReference>
<feature type="domain" description="Response regulatory" evidence="10">
    <location>
        <begin position="7"/>
        <end position="120"/>
    </location>
</feature>
<keyword evidence="5 9" id="KW-0238">DNA-binding</keyword>
<dbReference type="InterPro" id="IPR039420">
    <property type="entry name" value="WalR-like"/>
</dbReference>
<dbReference type="InterPro" id="IPR011006">
    <property type="entry name" value="CheY-like_superfamily"/>
</dbReference>